<feature type="transmembrane region" description="Helical" evidence="1">
    <location>
        <begin position="47"/>
        <end position="80"/>
    </location>
</feature>
<keyword evidence="1" id="KW-1133">Transmembrane helix</keyword>
<name>A0A0A3YNY4_9GAMM</name>
<dbReference type="Proteomes" id="UP000030351">
    <property type="component" value="Unassembled WGS sequence"/>
</dbReference>
<protein>
    <submittedName>
        <fullName evidence="2">QacE</fullName>
    </submittedName>
</protein>
<dbReference type="eggNOG" id="ENOG5033D4U">
    <property type="taxonomic scope" value="Bacteria"/>
</dbReference>
<reference evidence="2 3" key="1">
    <citation type="submission" date="2014-10" db="EMBL/GenBank/DDBJ databases">
        <title>Genome sequence of Erwinia typographi M043b.</title>
        <authorList>
            <person name="Chan K.-G."/>
            <person name="Tan W.-S."/>
        </authorList>
    </citation>
    <scope>NUCLEOTIDE SEQUENCE [LARGE SCALE GENOMIC DNA]</scope>
    <source>
        <strain evidence="2 3">M043b</strain>
    </source>
</reference>
<proteinExistence type="predicted"/>
<dbReference type="InterPro" id="IPR045629">
    <property type="entry name" value="DUF6232"/>
</dbReference>
<keyword evidence="1" id="KW-0472">Membrane</keyword>
<dbReference type="EMBL" id="JRUQ01000080">
    <property type="protein sequence ID" value="KGT87026.1"/>
    <property type="molecule type" value="Genomic_DNA"/>
</dbReference>
<gene>
    <name evidence="2" type="ORF">NG99_24315</name>
</gene>
<dbReference type="Pfam" id="PF19744">
    <property type="entry name" value="DUF6232"/>
    <property type="match status" value="1"/>
</dbReference>
<evidence type="ECO:0000313" key="3">
    <source>
        <dbReference type="Proteomes" id="UP000030351"/>
    </source>
</evidence>
<evidence type="ECO:0000256" key="1">
    <source>
        <dbReference type="SAM" id="Phobius"/>
    </source>
</evidence>
<comment type="caution">
    <text evidence="2">The sequence shown here is derived from an EMBL/GenBank/DDBJ whole genome shotgun (WGS) entry which is preliminary data.</text>
</comment>
<keyword evidence="3" id="KW-1185">Reference proteome</keyword>
<dbReference type="AlphaFoldDB" id="A0A0A3YNY4"/>
<keyword evidence="1" id="KW-0812">Transmembrane</keyword>
<accession>A0A0A3YNY4</accession>
<organism evidence="2 3">
    <name type="scientific">Erwinia typographi</name>
    <dbReference type="NCBI Taxonomy" id="371042"/>
    <lineage>
        <taxon>Bacteria</taxon>
        <taxon>Pseudomonadati</taxon>
        <taxon>Pseudomonadota</taxon>
        <taxon>Gammaproteobacteria</taxon>
        <taxon>Enterobacterales</taxon>
        <taxon>Erwiniaceae</taxon>
        <taxon>Erwinia</taxon>
    </lineage>
</organism>
<sequence length="124" mass="13530">MEEKEFYSNGKVSITNSRFLVGSTTYAMNGVTSVKRGERPPSKAVPAIIVLTGLIMIFAASTLMFKGIGVLLIVLGIMWIKSLKTEYVVFLNSASGESQALTSTDKNYIDKVINSLNEAIIYRG</sequence>
<evidence type="ECO:0000313" key="2">
    <source>
        <dbReference type="EMBL" id="KGT87026.1"/>
    </source>
</evidence>